<accession>A0A067NI95</accession>
<proteinExistence type="predicted"/>
<evidence type="ECO:0000313" key="3">
    <source>
        <dbReference type="Proteomes" id="UP000027073"/>
    </source>
</evidence>
<gene>
    <name evidence="2" type="ORF">PLEOSDRAFT_1104265</name>
</gene>
<dbReference type="EMBL" id="KL198008">
    <property type="protein sequence ID" value="KDQ27584.1"/>
    <property type="molecule type" value="Genomic_DNA"/>
</dbReference>
<protein>
    <submittedName>
        <fullName evidence="2">Uncharacterized protein</fullName>
    </submittedName>
</protein>
<feature type="compositionally biased region" description="Basic and acidic residues" evidence="1">
    <location>
        <begin position="106"/>
        <end position="120"/>
    </location>
</feature>
<evidence type="ECO:0000256" key="1">
    <source>
        <dbReference type="SAM" id="MobiDB-lite"/>
    </source>
</evidence>
<dbReference type="HOGENOM" id="CLU_1928467_0_0_1"/>
<dbReference type="AlphaFoldDB" id="A0A067NI95"/>
<sequence>MRGLGYTVVVLAQPPTWRNFIVDPPRTSSRSTITSNLGHLGLQYHQNTLCKGPSLSSTTNTSSPNAQLSETSASSGYWMCAQKLDGGNANDIVALFLGSQRIAPLVDKDSRTPGEDRRWTGSDTTRTRMQY</sequence>
<feature type="region of interest" description="Disordered" evidence="1">
    <location>
        <begin position="105"/>
        <end position="131"/>
    </location>
</feature>
<dbReference type="Proteomes" id="UP000027073">
    <property type="component" value="Unassembled WGS sequence"/>
</dbReference>
<reference evidence="3" key="1">
    <citation type="journal article" date="2014" name="Proc. Natl. Acad. Sci. U.S.A.">
        <title>Extensive sampling of basidiomycete genomes demonstrates inadequacy of the white-rot/brown-rot paradigm for wood decay fungi.</title>
        <authorList>
            <person name="Riley R."/>
            <person name="Salamov A.A."/>
            <person name="Brown D.W."/>
            <person name="Nagy L.G."/>
            <person name="Floudas D."/>
            <person name="Held B.W."/>
            <person name="Levasseur A."/>
            <person name="Lombard V."/>
            <person name="Morin E."/>
            <person name="Otillar R."/>
            <person name="Lindquist E.A."/>
            <person name="Sun H."/>
            <person name="LaButti K.M."/>
            <person name="Schmutz J."/>
            <person name="Jabbour D."/>
            <person name="Luo H."/>
            <person name="Baker S.E."/>
            <person name="Pisabarro A.G."/>
            <person name="Walton J.D."/>
            <person name="Blanchette R.A."/>
            <person name="Henrissat B."/>
            <person name="Martin F."/>
            <person name="Cullen D."/>
            <person name="Hibbett D.S."/>
            <person name="Grigoriev I.V."/>
        </authorList>
    </citation>
    <scope>NUCLEOTIDE SEQUENCE [LARGE SCALE GENOMIC DNA]</scope>
    <source>
        <strain evidence="3">PC15</strain>
    </source>
</reference>
<feature type="compositionally biased region" description="Polar residues" evidence="1">
    <location>
        <begin position="121"/>
        <end position="131"/>
    </location>
</feature>
<evidence type="ECO:0000313" key="2">
    <source>
        <dbReference type="EMBL" id="KDQ27584.1"/>
    </source>
</evidence>
<dbReference type="InParanoid" id="A0A067NI95"/>
<organism evidence="2 3">
    <name type="scientific">Pleurotus ostreatus (strain PC15)</name>
    <name type="common">Oyster mushroom</name>
    <dbReference type="NCBI Taxonomy" id="1137138"/>
    <lineage>
        <taxon>Eukaryota</taxon>
        <taxon>Fungi</taxon>
        <taxon>Dikarya</taxon>
        <taxon>Basidiomycota</taxon>
        <taxon>Agaricomycotina</taxon>
        <taxon>Agaricomycetes</taxon>
        <taxon>Agaricomycetidae</taxon>
        <taxon>Agaricales</taxon>
        <taxon>Pleurotineae</taxon>
        <taxon>Pleurotaceae</taxon>
        <taxon>Pleurotus</taxon>
    </lineage>
</organism>
<dbReference type="VEuPathDB" id="FungiDB:PLEOSDRAFT_1104265"/>
<name>A0A067NI95_PLEO1</name>